<feature type="transmembrane region" description="Helical" evidence="7">
    <location>
        <begin position="76"/>
        <end position="102"/>
    </location>
</feature>
<protein>
    <submittedName>
        <fullName evidence="9">Phosphonate ABC transporter, permease protein PhnE</fullName>
    </submittedName>
</protein>
<dbReference type="PROSITE" id="PS50928">
    <property type="entry name" value="ABC_TM1"/>
    <property type="match status" value="1"/>
</dbReference>
<comment type="subcellular location">
    <subcellularLocation>
        <location evidence="1 7">Cell membrane</location>
        <topology evidence="1 7">Multi-pass membrane protein</topology>
    </subcellularLocation>
</comment>
<evidence type="ECO:0000313" key="9">
    <source>
        <dbReference type="EMBL" id="RGT57626.1"/>
    </source>
</evidence>
<evidence type="ECO:0000256" key="6">
    <source>
        <dbReference type="ARBA" id="ARBA00023136"/>
    </source>
</evidence>
<dbReference type="GO" id="GO:0005886">
    <property type="term" value="C:plasma membrane"/>
    <property type="evidence" value="ECO:0007669"/>
    <property type="project" value="UniProtKB-SubCell"/>
</dbReference>
<evidence type="ECO:0000256" key="4">
    <source>
        <dbReference type="ARBA" id="ARBA00022692"/>
    </source>
</evidence>
<dbReference type="PANTHER" id="PTHR30043:SF1">
    <property type="entry name" value="ABC TRANSPORT SYSTEM PERMEASE PROTEIN P69"/>
    <property type="match status" value="1"/>
</dbReference>
<dbReference type="InterPro" id="IPR035906">
    <property type="entry name" value="MetI-like_sf"/>
</dbReference>
<evidence type="ECO:0000256" key="5">
    <source>
        <dbReference type="ARBA" id="ARBA00022989"/>
    </source>
</evidence>
<dbReference type="PANTHER" id="PTHR30043">
    <property type="entry name" value="PHOSPHONATES TRANSPORT SYSTEM PERMEASE PROTEIN"/>
    <property type="match status" value="1"/>
</dbReference>
<dbReference type="CDD" id="cd06261">
    <property type="entry name" value="TM_PBP2"/>
    <property type="match status" value="1"/>
</dbReference>
<evidence type="ECO:0000256" key="3">
    <source>
        <dbReference type="ARBA" id="ARBA00022475"/>
    </source>
</evidence>
<dbReference type="SUPFAM" id="SSF161098">
    <property type="entry name" value="MetI-like"/>
    <property type="match status" value="1"/>
</dbReference>
<sequence>MSENIIAKLNEEPKTIWVRLITVAIVVSLMTWGSQSLHFTGFTDSGLNVAKGLMNGLLHPNVSLIFDMSDSGIPFLLLQTIAIAVLGTIIGAILAIPVSFLASTNIVPKPVAMLFRALILLIRTIPALIWALVWIRVTGPGPFCGVVTQSVCSIGMISKMYITAIEDLNTGILESLDAAGCTTFQKIRCGILPQLSASFISTTIYRFDINLKDATILGIVGAGGIGSPLNNAISSGKWSNVGAFLLTLILLVILIEYCSTKVRARLAHGKK</sequence>
<dbReference type="InterPro" id="IPR005769">
    <property type="entry name" value="PhnE/PtxC"/>
</dbReference>
<dbReference type="GO" id="GO:0015416">
    <property type="term" value="F:ABC-type phosphonate transporter activity"/>
    <property type="evidence" value="ECO:0007669"/>
    <property type="project" value="InterPro"/>
</dbReference>
<keyword evidence="2 7" id="KW-0813">Transport</keyword>
<evidence type="ECO:0000313" key="10">
    <source>
        <dbReference type="Proteomes" id="UP000284731"/>
    </source>
</evidence>
<comment type="caution">
    <text evidence="9">The sequence shown here is derived from an EMBL/GenBank/DDBJ whole genome shotgun (WGS) entry which is preliminary data.</text>
</comment>
<evidence type="ECO:0000259" key="8">
    <source>
        <dbReference type="PROSITE" id="PS50928"/>
    </source>
</evidence>
<keyword evidence="3" id="KW-1003">Cell membrane</keyword>
<evidence type="ECO:0000256" key="7">
    <source>
        <dbReference type="RuleBase" id="RU363032"/>
    </source>
</evidence>
<dbReference type="Pfam" id="PF00528">
    <property type="entry name" value="BPD_transp_1"/>
    <property type="match status" value="1"/>
</dbReference>
<dbReference type="Gene3D" id="1.10.3720.10">
    <property type="entry name" value="MetI-like"/>
    <property type="match status" value="1"/>
</dbReference>
<dbReference type="AlphaFoldDB" id="A0A412PHG5"/>
<dbReference type="EMBL" id="QRWX01000001">
    <property type="protein sequence ID" value="RGT57626.1"/>
    <property type="molecule type" value="Genomic_DNA"/>
</dbReference>
<organism evidence="9 10">
    <name type="scientific">Solobacterium moorei</name>
    <dbReference type="NCBI Taxonomy" id="102148"/>
    <lineage>
        <taxon>Bacteria</taxon>
        <taxon>Bacillati</taxon>
        <taxon>Bacillota</taxon>
        <taxon>Erysipelotrichia</taxon>
        <taxon>Erysipelotrichales</taxon>
        <taxon>Erysipelotrichaceae</taxon>
        <taxon>Solobacterium</taxon>
    </lineage>
</organism>
<dbReference type="Proteomes" id="UP000284731">
    <property type="component" value="Unassembled WGS sequence"/>
</dbReference>
<feature type="transmembrane region" description="Helical" evidence="7">
    <location>
        <begin position="114"/>
        <end position="135"/>
    </location>
</feature>
<dbReference type="NCBIfam" id="TIGR01097">
    <property type="entry name" value="PhnE"/>
    <property type="match status" value="1"/>
</dbReference>
<keyword evidence="6 7" id="KW-0472">Membrane</keyword>
<name>A0A412PHG5_9FIRM</name>
<feature type="transmembrane region" description="Helical" evidence="7">
    <location>
        <begin position="16"/>
        <end position="34"/>
    </location>
</feature>
<keyword evidence="5 7" id="KW-1133">Transmembrane helix</keyword>
<proteinExistence type="inferred from homology"/>
<dbReference type="RefSeq" id="WP_118764124.1">
    <property type="nucleotide sequence ID" value="NZ_CABJCF010000001.1"/>
</dbReference>
<dbReference type="InterPro" id="IPR000515">
    <property type="entry name" value="MetI-like"/>
</dbReference>
<comment type="similarity">
    <text evidence="7">Belongs to the binding-protein-dependent transport system permease family.</text>
</comment>
<evidence type="ECO:0000256" key="1">
    <source>
        <dbReference type="ARBA" id="ARBA00004651"/>
    </source>
</evidence>
<keyword evidence="4 7" id="KW-0812">Transmembrane</keyword>
<gene>
    <name evidence="9" type="primary">phnE</name>
    <name evidence="9" type="ORF">DWX20_00835</name>
</gene>
<evidence type="ECO:0000256" key="2">
    <source>
        <dbReference type="ARBA" id="ARBA00022448"/>
    </source>
</evidence>
<feature type="transmembrane region" description="Helical" evidence="7">
    <location>
        <begin position="238"/>
        <end position="258"/>
    </location>
</feature>
<reference evidence="9 10" key="1">
    <citation type="submission" date="2018-08" db="EMBL/GenBank/DDBJ databases">
        <title>A genome reference for cultivated species of the human gut microbiota.</title>
        <authorList>
            <person name="Zou Y."/>
            <person name="Xue W."/>
            <person name="Luo G."/>
        </authorList>
    </citation>
    <scope>NUCLEOTIDE SEQUENCE [LARGE SCALE GENOMIC DNA]</scope>
    <source>
        <strain evidence="9 10">AF18-46</strain>
    </source>
</reference>
<accession>A0A412PHG5</accession>
<feature type="domain" description="ABC transmembrane type-1" evidence="8">
    <location>
        <begin position="77"/>
        <end position="259"/>
    </location>
</feature>